<dbReference type="InterPro" id="IPR035906">
    <property type="entry name" value="MetI-like_sf"/>
</dbReference>
<name>A0A0B5IEM3_9ACTN</name>
<dbReference type="Proteomes" id="UP000031774">
    <property type="component" value="Chromosome"/>
</dbReference>
<comment type="subcellular location">
    <subcellularLocation>
        <location evidence="1 7">Cell membrane</location>
        <topology evidence="1 7">Multi-pass membrane protein</topology>
    </subcellularLocation>
</comment>
<feature type="transmembrane region" description="Helical" evidence="7">
    <location>
        <begin position="246"/>
        <end position="266"/>
    </location>
</feature>
<reference evidence="9 10" key="1">
    <citation type="submission" date="2014-12" db="EMBL/GenBank/DDBJ databases">
        <title>Complete genome sequence of Streptomyces vietnamensis strain GIMV4.0001, a genetic manipulable producer of the benzoisochromanequinone antibiotic granaticin.</title>
        <authorList>
            <person name="Deng M.R."/>
            <person name="Guo J."/>
            <person name="Ma L.Y."/>
            <person name="Feng G.D."/>
            <person name="Mo C.Y."/>
            <person name="Zhu H.H."/>
        </authorList>
    </citation>
    <scope>NUCLEOTIDE SEQUENCE [LARGE SCALE GENOMIC DNA]</scope>
    <source>
        <strain evidence="10">GIMV4.0001</strain>
    </source>
</reference>
<evidence type="ECO:0000256" key="6">
    <source>
        <dbReference type="ARBA" id="ARBA00023136"/>
    </source>
</evidence>
<organism evidence="9 10">
    <name type="scientific">Streptomyces vietnamensis</name>
    <dbReference type="NCBI Taxonomy" id="362257"/>
    <lineage>
        <taxon>Bacteria</taxon>
        <taxon>Bacillati</taxon>
        <taxon>Actinomycetota</taxon>
        <taxon>Actinomycetes</taxon>
        <taxon>Kitasatosporales</taxon>
        <taxon>Streptomycetaceae</taxon>
        <taxon>Streptomyces</taxon>
    </lineage>
</organism>
<dbReference type="GO" id="GO:0005886">
    <property type="term" value="C:plasma membrane"/>
    <property type="evidence" value="ECO:0007669"/>
    <property type="project" value="UniProtKB-SubCell"/>
</dbReference>
<feature type="domain" description="ABC transmembrane type-1" evidence="8">
    <location>
        <begin position="73"/>
        <end position="267"/>
    </location>
</feature>
<keyword evidence="3" id="KW-1003">Cell membrane</keyword>
<keyword evidence="2 7" id="KW-0813">Transport</keyword>
<dbReference type="STRING" id="362257.SVTN_36295"/>
<dbReference type="HOGENOM" id="CLU_016047_1_2_11"/>
<protein>
    <submittedName>
        <fullName evidence="9">ABC transporter permease</fullName>
    </submittedName>
</protein>
<dbReference type="RefSeq" id="WP_041132889.1">
    <property type="nucleotide sequence ID" value="NZ_CP010407.1"/>
</dbReference>
<proteinExistence type="inferred from homology"/>
<evidence type="ECO:0000256" key="5">
    <source>
        <dbReference type="ARBA" id="ARBA00022989"/>
    </source>
</evidence>
<evidence type="ECO:0000313" key="9">
    <source>
        <dbReference type="EMBL" id="AJF68967.1"/>
    </source>
</evidence>
<evidence type="ECO:0000256" key="1">
    <source>
        <dbReference type="ARBA" id="ARBA00004651"/>
    </source>
</evidence>
<evidence type="ECO:0000256" key="7">
    <source>
        <dbReference type="RuleBase" id="RU363032"/>
    </source>
</evidence>
<keyword evidence="10" id="KW-1185">Reference proteome</keyword>
<feature type="transmembrane region" description="Helical" evidence="7">
    <location>
        <begin position="111"/>
        <end position="133"/>
    </location>
</feature>
<dbReference type="AlphaFoldDB" id="A0A0B5IEM3"/>
<evidence type="ECO:0000313" key="10">
    <source>
        <dbReference type="Proteomes" id="UP000031774"/>
    </source>
</evidence>
<dbReference type="PROSITE" id="PS50928">
    <property type="entry name" value="ABC_TM1"/>
    <property type="match status" value="1"/>
</dbReference>
<feature type="transmembrane region" description="Helical" evidence="7">
    <location>
        <begin position="77"/>
        <end position="99"/>
    </location>
</feature>
<comment type="similarity">
    <text evidence="7">Belongs to the binding-protein-dependent transport system permease family.</text>
</comment>
<dbReference type="Pfam" id="PF00528">
    <property type="entry name" value="BPD_transp_1"/>
    <property type="match status" value="1"/>
</dbReference>
<keyword evidence="4 7" id="KW-0812">Transmembrane</keyword>
<dbReference type="GO" id="GO:0055085">
    <property type="term" value="P:transmembrane transport"/>
    <property type="evidence" value="ECO:0007669"/>
    <property type="project" value="InterPro"/>
</dbReference>
<dbReference type="PANTHER" id="PTHR32243:SF18">
    <property type="entry name" value="INNER MEMBRANE ABC TRANSPORTER PERMEASE PROTEIN YCJP"/>
    <property type="match status" value="1"/>
</dbReference>
<feature type="transmembrane region" description="Helical" evidence="7">
    <location>
        <begin position="183"/>
        <end position="207"/>
    </location>
</feature>
<evidence type="ECO:0000256" key="2">
    <source>
        <dbReference type="ARBA" id="ARBA00022448"/>
    </source>
</evidence>
<gene>
    <name evidence="9" type="ORF">SVTN_36295</name>
</gene>
<feature type="transmembrane region" description="Helical" evidence="7">
    <location>
        <begin position="12"/>
        <end position="35"/>
    </location>
</feature>
<accession>A0A0B5IEM3</accession>
<dbReference type="Gene3D" id="1.10.3720.10">
    <property type="entry name" value="MetI-like"/>
    <property type="match status" value="1"/>
</dbReference>
<dbReference type="SUPFAM" id="SSF161098">
    <property type="entry name" value="MetI-like"/>
    <property type="match status" value="1"/>
</dbReference>
<dbReference type="InterPro" id="IPR050901">
    <property type="entry name" value="BP-dep_ABC_trans_perm"/>
</dbReference>
<dbReference type="CDD" id="cd06261">
    <property type="entry name" value="TM_PBP2"/>
    <property type="match status" value="1"/>
</dbReference>
<dbReference type="PANTHER" id="PTHR32243">
    <property type="entry name" value="MALTOSE TRANSPORT SYSTEM PERMEASE-RELATED"/>
    <property type="match status" value="1"/>
</dbReference>
<keyword evidence="6 7" id="KW-0472">Membrane</keyword>
<feature type="transmembrane region" description="Helical" evidence="7">
    <location>
        <begin position="145"/>
        <end position="171"/>
    </location>
</feature>
<evidence type="ECO:0000256" key="4">
    <source>
        <dbReference type="ARBA" id="ARBA00022692"/>
    </source>
</evidence>
<dbReference type="KEGG" id="svt:SVTN_36295"/>
<evidence type="ECO:0000259" key="8">
    <source>
        <dbReference type="PROSITE" id="PS50928"/>
    </source>
</evidence>
<sequence>MRSEHGSPGPVRRIATAFVWCVVAADLLLILWIALTSIRGSTDILHEAFGLPLPPHFGNYAKAFDEGGFGPAALNSVVVSTASSLVAVALAAPCAYALARRRTRTSSALTMTFAMGLGVPGQVLVVPLFVGMAQVDLTDSQFGLTLVYVGLAMPFTVFMLTGFFSGIPAVLEEAAALDGAGPLRSFVQVVLPVARGGLITAFLLQFISAWNETLFALVLTHSQEQITLPVALASFVASAQLNGLDYGTMFAGVCVILAPMIALFSWMGTRIIQGMTVGIGK</sequence>
<evidence type="ECO:0000256" key="3">
    <source>
        <dbReference type="ARBA" id="ARBA00022475"/>
    </source>
</evidence>
<dbReference type="InterPro" id="IPR000515">
    <property type="entry name" value="MetI-like"/>
</dbReference>
<dbReference type="EMBL" id="CP010407">
    <property type="protein sequence ID" value="AJF68967.1"/>
    <property type="molecule type" value="Genomic_DNA"/>
</dbReference>
<keyword evidence="5 7" id="KW-1133">Transmembrane helix</keyword>